<accession>K1XY09</accession>
<evidence type="ECO:0000313" key="1">
    <source>
        <dbReference type="EMBL" id="EKD29876.1"/>
    </source>
</evidence>
<reference evidence="1" key="1">
    <citation type="journal article" date="2012" name="Science">
        <title>Fermentation, hydrogen, and sulfur metabolism in multiple uncultivated bacterial phyla.</title>
        <authorList>
            <person name="Wrighton K.C."/>
            <person name="Thomas B.C."/>
            <person name="Sharon I."/>
            <person name="Miller C.S."/>
            <person name="Castelle C.J."/>
            <person name="VerBerkmoes N.C."/>
            <person name="Wilkins M.J."/>
            <person name="Hettich R.L."/>
            <person name="Lipton M.S."/>
            <person name="Williams K.H."/>
            <person name="Long P.E."/>
            <person name="Banfield J.F."/>
        </authorList>
    </citation>
    <scope>NUCLEOTIDE SEQUENCE [LARGE SCALE GENOMIC DNA]</scope>
</reference>
<organism evidence="1">
    <name type="scientific">uncultured bacterium</name>
    <name type="common">gcode 4</name>
    <dbReference type="NCBI Taxonomy" id="1234023"/>
    <lineage>
        <taxon>Bacteria</taxon>
        <taxon>environmental samples</taxon>
    </lineage>
</organism>
<comment type="caution">
    <text evidence="1">The sequence shown here is derived from an EMBL/GenBank/DDBJ whole genome shotgun (WGS) entry which is preliminary data.</text>
</comment>
<protein>
    <submittedName>
        <fullName evidence="1">Uncharacterized protein</fullName>
    </submittedName>
</protein>
<dbReference type="AlphaFoldDB" id="K1XY09"/>
<proteinExistence type="predicted"/>
<gene>
    <name evidence="1" type="ORF">ACD_78C00231G0002</name>
</gene>
<dbReference type="EMBL" id="AMFJ01034231">
    <property type="protein sequence ID" value="EKD29876.1"/>
    <property type="molecule type" value="Genomic_DNA"/>
</dbReference>
<name>K1XY09_9BACT</name>
<sequence>MLARIRHGTRFEPTVENFRDSGVDFPVFEKLDIVHEMLMEVDRFFGIGVEICAIFFINLREFSVRFVELFHRTDDDNIPILALPNRDRRTPVAVSANIPIASIFKPFPESSVLDIIGRPVHFLIIGNHSVFEGFDIHIPSGNRPINKRCMATVTVRIGVVDGSDMNELFLRFQSIDNNLIEVENIHVVIGEESGRVPDGIDMGDESEFFFLSDLRIIHSVGGSNMHHSRTGIGRDMVSGHDFVRILSEFHIIGKSSCFRKSYRIIEHRFIFYSHETRSGIFANERIILRVFVIGRDSVFCEDIGFARRFVENLSVYEIFPDCESEIRGKRPGSSRPGEDIFTLISFHFELHRYRFILLILIPLIHLEIGERSGTARTVRNHAVRFVYIPLVVDALEHPPNRLHEVGIHGLVIVVHIDPSTHPFDGLPPDIRVLENIRATLFVECEYSDLILDVFFPRNSHLFLDDVLDRKPVAIPPEPSFHELPLHGLVSRYDIFDGSCQEMTVVRSPGRKRRTVIEIELRSTLADFERFLKGIVRFPVGEDFLFESRKWLARVDLWEGHRKKVKKTKITTPNNSKLHIQTLRWVWVYWWRFQSVRLLSMPYTRRKPRISEL</sequence>